<dbReference type="EMBL" id="GL883131">
    <property type="protein sequence ID" value="EGG02326.1"/>
    <property type="molecule type" value="Genomic_DNA"/>
</dbReference>
<evidence type="ECO:0000256" key="1">
    <source>
        <dbReference type="SAM" id="MobiDB-lite"/>
    </source>
</evidence>
<protein>
    <submittedName>
        <fullName evidence="2">Uncharacterized protein</fullName>
    </submittedName>
</protein>
<dbReference type="GeneID" id="18923994"/>
<evidence type="ECO:0000313" key="3">
    <source>
        <dbReference type="Proteomes" id="UP000001072"/>
    </source>
</evidence>
<evidence type="ECO:0000313" key="2">
    <source>
        <dbReference type="EMBL" id="EGG02326.1"/>
    </source>
</evidence>
<dbReference type="KEGG" id="mlr:MELLADRAFT_110179"/>
<keyword evidence="3" id="KW-1185">Reference proteome</keyword>
<feature type="compositionally biased region" description="Gly residues" evidence="1">
    <location>
        <begin position="158"/>
        <end position="169"/>
    </location>
</feature>
<dbReference type="VEuPathDB" id="FungiDB:MELLADRAFT_110179"/>
<feature type="compositionally biased region" description="Polar residues" evidence="1">
    <location>
        <begin position="100"/>
        <end position="128"/>
    </location>
</feature>
<reference evidence="3" key="1">
    <citation type="journal article" date="2011" name="Proc. Natl. Acad. Sci. U.S.A.">
        <title>Obligate biotrophy features unraveled by the genomic analysis of rust fungi.</title>
        <authorList>
            <person name="Duplessis S."/>
            <person name="Cuomo C.A."/>
            <person name="Lin Y.-C."/>
            <person name="Aerts A."/>
            <person name="Tisserant E."/>
            <person name="Veneault-Fourrey C."/>
            <person name="Joly D.L."/>
            <person name="Hacquard S."/>
            <person name="Amselem J."/>
            <person name="Cantarel B.L."/>
            <person name="Chiu R."/>
            <person name="Coutinho P.M."/>
            <person name="Feau N."/>
            <person name="Field M."/>
            <person name="Frey P."/>
            <person name="Gelhaye E."/>
            <person name="Goldberg J."/>
            <person name="Grabherr M.G."/>
            <person name="Kodira C.D."/>
            <person name="Kohler A."/>
            <person name="Kuees U."/>
            <person name="Lindquist E.A."/>
            <person name="Lucas S.M."/>
            <person name="Mago R."/>
            <person name="Mauceli E."/>
            <person name="Morin E."/>
            <person name="Murat C."/>
            <person name="Pangilinan J.L."/>
            <person name="Park R."/>
            <person name="Pearson M."/>
            <person name="Quesneville H."/>
            <person name="Rouhier N."/>
            <person name="Sakthikumar S."/>
            <person name="Salamov A.A."/>
            <person name="Schmutz J."/>
            <person name="Selles B."/>
            <person name="Shapiro H."/>
            <person name="Tanguay P."/>
            <person name="Tuskan G.A."/>
            <person name="Henrissat B."/>
            <person name="Van de Peer Y."/>
            <person name="Rouze P."/>
            <person name="Ellis J.G."/>
            <person name="Dodds P.N."/>
            <person name="Schein J.E."/>
            <person name="Zhong S."/>
            <person name="Hamelin R.C."/>
            <person name="Grigoriev I.V."/>
            <person name="Szabo L.J."/>
            <person name="Martin F."/>
        </authorList>
    </citation>
    <scope>NUCLEOTIDE SEQUENCE [LARGE SCALE GENOMIC DNA]</scope>
    <source>
        <strain evidence="3">98AG31 / pathotype 3-4-7</strain>
    </source>
</reference>
<dbReference type="InParanoid" id="F4RYY0"/>
<gene>
    <name evidence="2" type="ORF">MELLADRAFT_110179</name>
</gene>
<dbReference type="HOGENOM" id="CLU_1261771_0_0_1"/>
<feature type="compositionally biased region" description="Acidic residues" evidence="1">
    <location>
        <begin position="1"/>
        <end position="12"/>
    </location>
</feature>
<dbReference type="Proteomes" id="UP000001072">
    <property type="component" value="Unassembled WGS sequence"/>
</dbReference>
<dbReference type="RefSeq" id="XP_007414311.1">
    <property type="nucleotide sequence ID" value="XM_007414249.1"/>
</dbReference>
<proteinExistence type="predicted"/>
<name>F4RYY0_MELLP</name>
<dbReference type="AlphaFoldDB" id="F4RYY0"/>
<organism evidence="3">
    <name type="scientific">Melampsora larici-populina (strain 98AG31 / pathotype 3-4-7)</name>
    <name type="common">Poplar leaf rust fungus</name>
    <dbReference type="NCBI Taxonomy" id="747676"/>
    <lineage>
        <taxon>Eukaryota</taxon>
        <taxon>Fungi</taxon>
        <taxon>Dikarya</taxon>
        <taxon>Basidiomycota</taxon>
        <taxon>Pucciniomycotina</taxon>
        <taxon>Pucciniomycetes</taxon>
        <taxon>Pucciniales</taxon>
        <taxon>Melampsoraceae</taxon>
        <taxon>Melampsora</taxon>
    </lineage>
</organism>
<feature type="compositionally biased region" description="Basic residues" evidence="1">
    <location>
        <begin position="147"/>
        <end position="157"/>
    </location>
</feature>
<accession>F4RYY0</accession>
<sequence>MLNCSSEEEEVDQTTLKRKGKEQATEKPAKIGKTMAQGVTLTHRLIDLSPYWDGRMTACFGYVPLTIFVPAWSLADKTHMSNRRKQNSSSVTGGRMLSDLASNSSNKVHQQSNHHSSYNRMGQSSHQNYSHDHNKFHNQGAMNHGSNRQRRGRRGRGNSRGNGIRGGGTQVATNPAPMMVINGVVVPKYRPGAFEALKAARQARGSSNGTGTNP</sequence>
<feature type="region of interest" description="Disordered" evidence="1">
    <location>
        <begin position="1"/>
        <end position="31"/>
    </location>
</feature>
<feature type="region of interest" description="Disordered" evidence="1">
    <location>
        <begin position="79"/>
        <end position="173"/>
    </location>
</feature>